<dbReference type="Pfam" id="PF26604">
    <property type="entry name" value="CBU_0592"/>
    <property type="match status" value="1"/>
</dbReference>
<feature type="domain" description="CBU-0592-like" evidence="2">
    <location>
        <begin position="7"/>
        <end position="66"/>
    </location>
</feature>
<keyword evidence="1" id="KW-0812">Transmembrane</keyword>
<accession>A0A238XRQ7</accession>
<organism evidence="3 4">
    <name type="scientific">Desulfurobacterium atlanticum</name>
    <dbReference type="NCBI Taxonomy" id="240169"/>
    <lineage>
        <taxon>Bacteria</taxon>
        <taxon>Pseudomonadati</taxon>
        <taxon>Aquificota</taxon>
        <taxon>Aquificia</taxon>
        <taxon>Desulfurobacteriales</taxon>
        <taxon>Desulfurobacteriaceae</taxon>
        <taxon>Desulfurobacterium</taxon>
    </lineage>
</organism>
<evidence type="ECO:0000256" key="1">
    <source>
        <dbReference type="SAM" id="Phobius"/>
    </source>
</evidence>
<dbReference type="Proteomes" id="UP000198405">
    <property type="component" value="Unassembled WGS sequence"/>
</dbReference>
<feature type="transmembrane region" description="Helical" evidence="1">
    <location>
        <begin position="6"/>
        <end position="24"/>
    </location>
</feature>
<protein>
    <recommendedName>
        <fullName evidence="2">CBU-0592-like domain-containing protein</fullName>
    </recommendedName>
</protein>
<evidence type="ECO:0000313" key="4">
    <source>
        <dbReference type="Proteomes" id="UP000198405"/>
    </source>
</evidence>
<gene>
    <name evidence="3" type="ORF">SAMN06265340_101217</name>
</gene>
<proteinExistence type="predicted"/>
<dbReference type="AlphaFoldDB" id="A0A238XRQ7"/>
<name>A0A238XRQ7_9BACT</name>
<keyword evidence="1" id="KW-0472">Membrane</keyword>
<feature type="transmembrane region" description="Helical" evidence="1">
    <location>
        <begin position="55"/>
        <end position="71"/>
    </location>
</feature>
<reference evidence="4" key="1">
    <citation type="submission" date="2017-06" db="EMBL/GenBank/DDBJ databases">
        <authorList>
            <person name="Varghese N."/>
            <person name="Submissions S."/>
        </authorList>
    </citation>
    <scope>NUCLEOTIDE SEQUENCE [LARGE SCALE GENOMIC DNA]</scope>
    <source>
        <strain evidence="4">DSM 15668</strain>
    </source>
</reference>
<evidence type="ECO:0000313" key="3">
    <source>
        <dbReference type="EMBL" id="SNR61675.1"/>
    </source>
</evidence>
<dbReference type="InterPro" id="IPR058058">
    <property type="entry name" value="CBU_0592-like"/>
</dbReference>
<keyword evidence="1" id="KW-1133">Transmembrane helix</keyword>
<dbReference type="EMBL" id="FZOB01000001">
    <property type="protein sequence ID" value="SNR61675.1"/>
    <property type="molecule type" value="Genomic_DNA"/>
</dbReference>
<sequence>MRGEMVELIGWLGCFLLLLAYLFLYLKRFRLFLWFNLFASFTLTVYSILLKSLPFAIVNGFITIVVLKKIVTGEKS</sequence>
<keyword evidence="4" id="KW-1185">Reference proteome</keyword>
<evidence type="ECO:0000259" key="2">
    <source>
        <dbReference type="Pfam" id="PF26604"/>
    </source>
</evidence>